<evidence type="ECO:0000313" key="2">
    <source>
        <dbReference type="EMBL" id="KAE8364773.1"/>
    </source>
</evidence>
<proteinExistence type="predicted"/>
<keyword evidence="1" id="KW-1133">Transmembrane helix</keyword>
<keyword evidence="3" id="KW-1185">Reference proteome</keyword>
<protein>
    <submittedName>
        <fullName evidence="2">Uncharacterized protein</fullName>
    </submittedName>
</protein>
<organism evidence="2 3">
    <name type="scientific">Aspergillus caelatus</name>
    <dbReference type="NCBI Taxonomy" id="61420"/>
    <lineage>
        <taxon>Eukaryota</taxon>
        <taxon>Fungi</taxon>
        <taxon>Dikarya</taxon>
        <taxon>Ascomycota</taxon>
        <taxon>Pezizomycotina</taxon>
        <taxon>Eurotiomycetes</taxon>
        <taxon>Eurotiomycetidae</taxon>
        <taxon>Eurotiales</taxon>
        <taxon>Aspergillaceae</taxon>
        <taxon>Aspergillus</taxon>
        <taxon>Aspergillus subgen. Circumdati</taxon>
    </lineage>
</organism>
<dbReference type="RefSeq" id="XP_031927854.1">
    <property type="nucleotide sequence ID" value="XM_032066877.1"/>
</dbReference>
<evidence type="ECO:0000313" key="3">
    <source>
        <dbReference type="Proteomes" id="UP000326268"/>
    </source>
</evidence>
<dbReference type="EMBL" id="ML737644">
    <property type="protein sequence ID" value="KAE8364773.1"/>
    <property type="molecule type" value="Genomic_DNA"/>
</dbReference>
<dbReference type="GeneID" id="43651323"/>
<keyword evidence="1" id="KW-0472">Membrane</keyword>
<reference evidence="2 3" key="1">
    <citation type="submission" date="2019-04" db="EMBL/GenBank/DDBJ databases">
        <title>Friends and foes A comparative genomics studyof 23 Aspergillus species from section Flavi.</title>
        <authorList>
            <consortium name="DOE Joint Genome Institute"/>
            <person name="Kjaerbolling I."/>
            <person name="Vesth T."/>
            <person name="Frisvad J.C."/>
            <person name="Nybo J.L."/>
            <person name="Theobald S."/>
            <person name="Kildgaard S."/>
            <person name="Isbrandt T."/>
            <person name="Kuo A."/>
            <person name="Sato A."/>
            <person name="Lyhne E.K."/>
            <person name="Kogle M.E."/>
            <person name="Wiebenga A."/>
            <person name="Kun R.S."/>
            <person name="Lubbers R.J."/>
            <person name="Makela M.R."/>
            <person name="Barry K."/>
            <person name="Chovatia M."/>
            <person name="Clum A."/>
            <person name="Daum C."/>
            <person name="Haridas S."/>
            <person name="He G."/>
            <person name="LaButti K."/>
            <person name="Lipzen A."/>
            <person name="Mondo S."/>
            <person name="Riley R."/>
            <person name="Salamov A."/>
            <person name="Simmons B.A."/>
            <person name="Magnuson J.K."/>
            <person name="Henrissat B."/>
            <person name="Mortensen U.H."/>
            <person name="Larsen T.O."/>
            <person name="Devries R.P."/>
            <person name="Grigoriev I.V."/>
            <person name="Machida M."/>
            <person name="Baker S.E."/>
            <person name="Andersen M.R."/>
        </authorList>
    </citation>
    <scope>NUCLEOTIDE SEQUENCE [LARGE SCALE GENOMIC DNA]</scope>
    <source>
        <strain evidence="2 3">CBS 763.97</strain>
    </source>
</reference>
<evidence type="ECO:0000256" key="1">
    <source>
        <dbReference type="SAM" id="Phobius"/>
    </source>
</evidence>
<dbReference type="AlphaFoldDB" id="A0A5N7A5A6"/>
<gene>
    <name evidence="2" type="ORF">BDV27DRAFT_127959</name>
</gene>
<dbReference type="Proteomes" id="UP000326268">
    <property type="component" value="Unassembled WGS sequence"/>
</dbReference>
<feature type="transmembrane region" description="Helical" evidence="1">
    <location>
        <begin position="36"/>
        <end position="56"/>
    </location>
</feature>
<accession>A0A5N7A5A6</accession>
<sequence length="70" mass="7453">MLALVFGVIVSTVMTLLSVVKVLSIGIPVGLDLDSYPASGLLAYCIPTLDTVMMYVNRVSVSKQKLSSSF</sequence>
<keyword evidence="1" id="KW-0812">Transmembrane</keyword>
<name>A0A5N7A5A6_9EURO</name>